<dbReference type="GO" id="GO:0007155">
    <property type="term" value="P:cell adhesion"/>
    <property type="evidence" value="ECO:0007669"/>
    <property type="project" value="TreeGrafter"/>
</dbReference>
<feature type="domain" description="FAS1" evidence="2">
    <location>
        <begin position="609"/>
        <end position="731"/>
    </location>
</feature>
<protein>
    <submittedName>
        <fullName evidence="3">Fasciclin domain</fullName>
    </submittedName>
</protein>
<accession>A0AAW1MVX9</accession>
<dbReference type="Proteomes" id="UP001458880">
    <property type="component" value="Unassembled WGS sequence"/>
</dbReference>
<proteinExistence type="predicted"/>
<name>A0AAW1MVX9_POPJA</name>
<organism evidence="3 4">
    <name type="scientific">Popillia japonica</name>
    <name type="common">Japanese beetle</name>
    <dbReference type="NCBI Taxonomy" id="7064"/>
    <lineage>
        <taxon>Eukaryota</taxon>
        <taxon>Metazoa</taxon>
        <taxon>Ecdysozoa</taxon>
        <taxon>Arthropoda</taxon>
        <taxon>Hexapoda</taxon>
        <taxon>Insecta</taxon>
        <taxon>Pterygota</taxon>
        <taxon>Neoptera</taxon>
        <taxon>Endopterygota</taxon>
        <taxon>Coleoptera</taxon>
        <taxon>Polyphaga</taxon>
        <taxon>Scarabaeiformia</taxon>
        <taxon>Scarabaeidae</taxon>
        <taxon>Rutelinae</taxon>
        <taxon>Popillia</taxon>
    </lineage>
</organism>
<dbReference type="PROSITE" id="PS50213">
    <property type="entry name" value="FAS1"/>
    <property type="match status" value="4"/>
</dbReference>
<feature type="signal peptide" evidence="1">
    <location>
        <begin position="1"/>
        <end position="18"/>
    </location>
</feature>
<dbReference type="GO" id="GO:0031012">
    <property type="term" value="C:extracellular matrix"/>
    <property type="evidence" value="ECO:0007669"/>
    <property type="project" value="TreeGrafter"/>
</dbReference>
<feature type="chain" id="PRO_5043788695" evidence="1">
    <location>
        <begin position="19"/>
        <end position="736"/>
    </location>
</feature>
<evidence type="ECO:0000313" key="3">
    <source>
        <dbReference type="EMBL" id="KAK9751521.1"/>
    </source>
</evidence>
<comment type="caution">
    <text evidence="3">The sequence shown here is derived from an EMBL/GenBank/DDBJ whole genome shotgun (WGS) entry which is preliminary data.</text>
</comment>
<evidence type="ECO:0000256" key="1">
    <source>
        <dbReference type="SAM" id="SignalP"/>
    </source>
</evidence>
<feature type="domain" description="FAS1" evidence="2">
    <location>
        <begin position="462"/>
        <end position="605"/>
    </location>
</feature>
<keyword evidence="4" id="KW-1185">Reference proteome</keyword>
<dbReference type="GO" id="GO:0030198">
    <property type="term" value="P:extracellular matrix organization"/>
    <property type="evidence" value="ECO:0007669"/>
    <property type="project" value="TreeGrafter"/>
</dbReference>
<evidence type="ECO:0000259" key="2">
    <source>
        <dbReference type="PROSITE" id="PS50213"/>
    </source>
</evidence>
<dbReference type="Gene3D" id="2.30.180.10">
    <property type="entry name" value="FAS1 domain"/>
    <property type="match status" value="4"/>
</dbReference>
<dbReference type="InterPro" id="IPR050904">
    <property type="entry name" value="Adhesion/Biosynth-related"/>
</dbReference>
<feature type="domain" description="FAS1" evidence="2">
    <location>
        <begin position="182"/>
        <end position="323"/>
    </location>
</feature>
<feature type="domain" description="FAS1" evidence="2">
    <location>
        <begin position="326"/>
        <end position="458"/>
    </location>
</feature>
<dbReference type="GO" id="GO:0050839">
    <property type="term" value="F:cell adhesion molecule binding"/>
    <property type="evidence" value="ECO:0007669"/>
    <property type="project" value="TreeGrafter"/>
</dbReference>
<reference evidence="3 4" key="1">
    <citation type="journal article" date="2024" name="BMC Genomics">
        <title>De novo assembly and annotation of Popillia japonica's genome with initial clues to its potential as an invasive pest.</title>
        <authorList>
            <person name="Cucini C."/>
            <person name="Boschi S."/>
            <person name="Funari R."/>
            <person name="Cardaioli E."/>
            <person name="Iannotti N."/>
            <person name="Marturano G."/>
            <person name="Paoli F."/>
            <person name="Bruttini M."/>
            <person name="Carapelli A."/>
            <person name="Frati F."/>
            <person name="Nardi F."/>
        </authorList>
    </citation>
    <scope>NUCLEOTIDE SEQUENCE [LARGE SCALE GENOMIC DNA]</scope>
    <source>
        <strain evidence="3">DMR45628</strain>
    </source>
</reference>
<dbReference type="SMART" id="SM00554">
    <property type="entry name" value="FAS1"/>
    <property type="match status" value="4"/>
</dbReference>
<dbReference type="SUPFAM" id="SSF82153">
    <property type="entry name" value="FAS1 domain"/>
    <property type="match status" value="4"/>
</dbReference>
<gene>
    <name evidence="3" type="ORF">QE152_g4936</name>
</gene>
<sequence>MLFRTLLLGVLLLLGVHAQIIDFSANRADDILNAFNIWPFSPAFKLNFHELQPWWKGANRADDILNAFNIWPFSPAFKLNFDELQPWWKGQNVCIEKQTIGPEEQKNTTVKNDSEETEILQLPAQFQASISFSSCFESYDKYECITKSHIEGNEVTRVVKYKCCHGYSRAARFGGGCEKQAELKPLLEVLDKVNATDFKRLLKTAGLDDMVSDGNYTIFAPVGEVLDNITDEISEMNKVDVVRRDSGNNVKEMISNHIVPGFVDLNDYVNEDVVYSKNNNMSIRLNYYPTPGGGRLVTANCIRVGRANLFATNGFIHLVDNIIPSSKGSIQDILEDSTISLFKKALDASSLANMFEKDGHYTLFIPTNEAFDKLDEKTRSKILSGNACAATILKHHISPHSVCTAAVITNATVHDDNGEILNLERKSKEEIILEGQAKLIQSDILLSNGVVHFIDTVLIPETALPVDQVLAESNQTKFLELAEEAGLKKELDSMANITLFVPFNAAFDEPEAVKYLDQVRENKEKLRELILYHIVKGKLESCDMDESDILETELPGKTVPLKVYPLYSNLLLKPFSPPPLIQCSTLTKVEDKACGSVIHEIDRMLIPPSKTLLELVEDDSRLSIFRSILEGTELENKLKDPNQNLTLIATTNYGFGRYKYNFDDLKENKTLADAILAKHIIKRPVCCQQLESGDQIFNRWSPYDTIRNSQTMKDCNIIATNGVMHTTNSFMYQQRY</sequence>
<evidence type="ECO:0000313" key="4">
    <source>
        <dbReference type="Proteomes" id="UP001458880"/>
    </source>
</evidence>
<dbReference type="PANTHER" id="PTHR10900:SF77">
    <property type="entry name" value="FI19380P1"/>
    <property type="match status" value="1"/>
</dbReference>
<dbReference type="Pfam" id="PF02469">
    <property type="entry name" value="Fasciclin"/>
    <property type="match status" value="4"/>
</dbReference>
<dbReference type="EMBL" id="JASPKY010000027">
    <property type="protein sequence ID" value="KAK9751521.1"/>
    <property type="molecule type" value="Genomic_DNA"/>
</dbReference>
<dbReference type="AlphaFoldDB" id="A0AAW1MVX9"/>
<dbReference type="GO" id="GO:0005615">
    <property type="term" value="C:extracellular space"/>
    <property type="evidence" value="ECO:0007669"/>
    <property type="project" value="TreeGrafter"/>
</dbReference>
<dbReference type="InterPro" id="IPR000782">
    <property type="entry name" value="FAS1_domain"/>
</dbReference>
<keyword evidence="1" id="KW-0732">Signal</keyword>
<dbReference type="PANTHER" id="PTHR10900">
    <property type="entry name" value="PERIOSTIN-RELATED"/>
    <property type="match status" value="1"/>
</dbReference>
<dbReference type="InterPro" id="IPR036378">
    <property type="entry name" value="FAS1_dom_sf"/>
</dbReference>